<gene>
    <name evidence="2" type="ORF">NDN08_003103</name>
</gene>
<dbReference type="Proteomes" id="UP001157974">
    <property type="component" value="Unassembled WGS sequence"/>
</dbReference>
<proteinExistence type="predicted"/>
<organism evidence="2 3">
    <name type="scientific">Rhodosorus marinus</name>
    <dbReference type="NCBI Taxonomy" id="101924"/>
    <lineage>
        <taxon>Eukaryota</taxon>
        <taxon>Rhodophyta</taxon>
        <taxon>Stylonematophyceae</taxon>
        <taxon>Stylonematales</taxon>
        <taxon>Stylonemataceae</taxon>
        <taxon>Rhodosorus</taxon>
    </lineage>
</organism>
<dbReference type="AlphaFoldDB" id="A0AAV8UVX4"/>
<reference evidence="2 3" key="1">
    <citation type="journal article" date="2023" name="Nat. Commun.">
        <title>Origin of minicircular mitochondrial genomes in red algae.</title>
        <authorList>
            <person name="Lee Y."/>
            <person name="Cho C.H."/>
            <person name="Lee Y.M."/>
            <person name="Park S.I."/>
            <person name="Yang J.H."/>
            <person name="West J.A."/>
            <person name="Bhattacharya D."/>
            <person name="Yoon H.S."/>
        </authorList>
    </citation>
    <scope>NUCLEOTIDE SEQUENCE [LARGE SCALE GENOMIC DNA]</scope>
    <source>
        <strain evidence="2 3">CCMP1338</strain>
        <tissue evidence="2">Whole cell</tissue>
    </source>
</reference>
<evidence type="ECO:0000256" key="1">
    <source>
        <dbReference type="SAM" id="MobiDB-lite"/>
    </source>
</evidence>
<comment type="caution">
    <text evidence="2">The sequence shown here is derived from an EMBL/GenBank/DDBJ whole genome shotgun (WGS) entry which is preliminary data.</text>
</comment>
<feature type="region of interest" description="Disordered" evidence="1">
    <location>
        <begin position="145"/>
        <end position="198"/>
    </location>
</feature>
<name>A0AAV8UVX4_9RHOD</name>
<keyword evidence="3" id="KW-1185">Reference proteome</keyword>
<sequence length="368" mass="40038">MGTTLLGNDIVWIQDQFWDIGTYLGPDPGFADRIRDHARGHGSEVAIISSKTDHYAVFKCATRRRGGDQKHIPKHTKRVTECPFYIRAIMLKKSSLTGLDTFPGYRRKLLLEKMFGGRIPTSGGFMEGWYVAAGNPRHVGHYMKQFPRGPTPSRVHERMKGKPLEREKAKVSKKNSSEKAVKGKARMQRTAAAKPADNTDAENIGARISRLYLRASAQDRKAIVLAVEQLEANLSWKPSDDVSVVNAGALSSMVGKQIFFPQVVGQQGFYAQQGVQQGQAFFGQQGLVNPMAGRQGMFEPQLGQQVPGNHLTAQQGSPNHVAGEQHLAATGAHQGASNASASVEEQGPVDADADQKGAQASISGPSRR</sequence>
<dbReference type="EMBL" id="JAMWBK010000003">
    <property type="protein sequence ID" value="KAJ8906610.1"/>
    <property type="molecule type" value="Genomic_DNA"/>
</dbReference>
<protein>
    <submittedName>
        <fullName evidence="2">Uncharacterized protein</fullName>
    </submittedName>
</protein>
<feature type="compositionally biased region" description="Polar residues" evidence="1">
    <location>
        <begin position="358"/>
        <end position="368"/>
    </location>
</feature>
<feature type="compositionally biased region" description="Basic and acidic residues" evidence="1">
    <location>
        <begin position="154"/>
        <end position="181"/>
    </location>
</feature>
<accession>A0AAV8UVX4</accession>
<evidence type="ECO:0000313" key="2">
    <source>
        <dbReference type="EMBL" id="KAJ8906610.1"/>
    </source>
</evidence>
<evidence type="ECO:0000313" key="3">
    <source>
        <dbReference type="Proteomes" id="UP001157974"/>
    </source>
</evidence>
<feature type="region of interest" description="Disordered" evidence="1">
    <location>
        <begin position="326"/>
        <end position="368"/>
    </location>
</feature>